<dbReference type="Pfam" id="PF01774">
    <property type="entry name" value="UreD"/>
    <property type="match status" value="1"/>
</dbReference>
<evidence type="ECO:0000256" key="1">
    <source>
        <dbReference type="ARBA" id="ARBA00023186"/>
    </source>
</evidence>
<keyword evidence="1" id="KW-0143">Chaperone</keyword>
<gene>
    <name evidence="2" type="ORF">UFOPK2761_00451</name>
</gene>
<reference evidence="2" key="1">
    <citation type="submission" date="2020-05" db="EMBL/GenBank/DDBJ databases">
        <authorList>
            <person name="Chiriac C."/>
            <person name="Salcher M."/>
            <person name="Ghai R."/>
            <person name="Kavagutti S V."/>
        </authorList>
    </citation>
    <scope>NUCLEOTIDE SEQUENCE</scope>
</reference>
<name>A0A6J6S5I7_9ZZZZ</name>
<evidence type="ECO:0000313" key="2">
    <source>
        <dbReference type="EMBL" id="CAB4730270.1"/>
    </source>
</evidence>
<dbReference type="GO" id="GO:0016151">
    <property type="term" value="F:nickel cation binding"/>
    <property type="evidence" value="ECO:0007669"/>
    <property type="project" value="InterPro"/>
</dbReference>
<protein>
    <submittedName>
        <fullName evidence="2">Unannotated protein</fullName>
    </submittedName>
</protein>
<proteinExistence type="inferred from homology"/>
<dbReference type="HAMAP" id="MF_01384">
    <property type="entry name" value="UreD"/>
    <property type="match status" value="1"/>
</dbReference>
<dbReference type="AlphaFoldDB" id="A0A6J6S5I7"/>
<sequence length="229" mass="24687">MVRSSVIGSDPTVPTIRPVITHHDAHRARVCLLPEGALLLAGDAIELDLTVDPGVTLEVVEPGGTVAYDMHGGRASWDVAVRVGAGARLSWAGEPFVVAEGAQVDRRTRIRYAEGARVALREVVVLGRHAERPGRVRLRADVRRDRRPVLVEDLDLGPGSAPTLLGRHRVLASVLSLGTEEATDGVDVDRFDLARAGATLWRTYAHQAHQTRLEDAWTLASRAALTGSD</sequence>
<dbReference type="EMBL" id="CAEZYQ010000002">
    <property type="protein sequence ID" value="CAB4730270.1"/>
    <property type="molecule type" value="Genomic_DNA"/>
</dbReference>
<dbReference type="InterPro" id="IPR002669">
    <property type="entry name" value="UreD"/>
</dbReference>
<accession>A0A6J6S5I7</accession>
<organism evidence="2">
    <name type="scientific">freshwater metagenome</name>
    <dbReference type="NCBI Taxonomy" id="449393"/>
    <lineage>
        <taxon>unclassified sequences</taxon>
        <taxon>metagenomes</taxon>
        <taxon>ecological metagenomes</taxon>
    </lineage>
</organism>